<evidence type="ECO:0000313" key="2">
    <source>
        <dbReference type="EMBL" id="AKF08911.1"/>
    </source>
</evidence>
<keyword evidence="3" id="KW-1185">Reference proteome</keyword>
<evidence type="ECO:0008006" key="4">
    <source>
        <dbReference type="Google" id="ProtNLM"/>
    </source>
</evidence>
<dbReference type="EMBL" id="CP011125">
    <property type="protein sequence ID" value="AKF08911.1"/>
    <property type="molecule type" value="Genomic_DNA"/>
</dbReference>
<proteinExistence type="predicted"/>
<dbReference type="STRING" id="927083.DB32_006060"/>
<evidence type="ECO:0000256" key="1">
    <source>
        <dbReference type="SAM" id="MobiDB-lite"/>
    </source>
</evidence>
<protein>
    <recommendedName>
        <fullName evidence="4">DUF4238 domain-containing protein</fullName>
    </recommendedName>
</protein>
<dbReference type="KEGG" id="samy:DB32_006060"/>
<dbReference type="Proteomes" id="UP000034883">
    <property type="component" value="Chromosome"/>
</dbReference>
<organism evidence="2 3">
    <name type="scientific">Sandaracinus amylolyticus</name>
    <dbReference type="NCBI Taxonomy" id="927083"/>
    <lineage>
        <taxon>Bacteria</taxon>
        <taxon>Pseudomonadati</taxon>
        <taxon>Myxococcota</taxon>
        <taxon>Polyangia</taxon>
        <taxon>Polyangiales</taxon>
        <taxon>Sandaracinaceae</taxon>
        <taxon>Sandaracinus</taxon>
    </lineage>
</organism>
<name>A0A0F6W6U4_9BACT</name>
<sequence>MHEQGLGNVENVVAPIVRGMIEGERVPARDTEPAGFFATFVSLQLGRTPTAAAVFEEQATQLMRATVRSHPAADDDVKQYLKGVRVTSADAVQWTLTNALHYAGCFLDLKLKLLRNETATDFITSDAPAALHNTWAQHLDEHHGTIGMACSGLQVFLPLSPRHVALLYDDRVYRVGSDRADVVPVRDARLVKQINSLQVTFAERALFYQRESSAKHIDALPWELRPEASARVETCRYVADDGRSHLISTRRVGSRVKLKSEIFAVRAQWLRVPDTDRVRSWRPLAMTFAELVREERQHQERSKPRPRRPEGPDESRRFRRVIED</sequence>
<dbReference type="AlphaFoldDB" id="A0A0F6W6U4"/>
<gene>
    <name evidence="2" type="ORF">DB32_006060</name>
</gene>
<accession>A0A0F6W6U4</accession>
<dbReference type="InterPro" id="IPR025332">
    <property type="entry name" value="DUF4238"/>
</dbReference>
<feature type="region of interest" description="Disordered" evidence="1">
    <location>
        <begin position="294"/>
        <end position="324"/>
    </location>
</feature>
<dbReference type="Pfam" id="PF14022">
    <property type="entry name" value="DUF4238"/>
    <property type="match status" value="1"/>
</dbReference>
<evidence type="ECO:0000313" key="3">
    <source>
        <dbReference type="Proteomes" id="UP000034883"/>
    </source>
</evidence>
<reference evidence="2 3" key="1">
    <citation type="submission" date="2015-03" db="EMBL/GenBank/DDBJ databases">
        <title>Genome assembly of Sandaracinus amylolyticus DSM 53668.</title>
        <authorList>
            <person name="Sharma G."/>
            <person name="Subramanian S."/>
        </authorList>
    </citation>
    <scope>NUCLEOTIDE SEQUENCE [LARGE SCALE GENOMIC DNA]</scope>
    <source>
        <strain evidence="2 3">DSM 53668</strain>
    </source>
</reference>